<sequence length="54" mass="6015">MIHLTSGFLKLLPSAAGVKSRVLHMLDPTYPSISTSVTAYTPDYWRCYELNPDG</sequence>
<accession>G3IQ54</accession>
<dbReference type="EMBL" id="JH026164">
    <property type="protein sequence ID" value="EGV91222.1"/>
    <property type="molecule type" value="Genomic_DNA"/>
</dbReference>
<dbReference type="Proteomes" id="UP000001075">
    <property type="component" value="Unassembled WGS sequence"/>
</dbReference>
<evidence type="ECO:0000313" key="1">
    <source>
        <dbReference type="EMBL" id="EGV91222.1"/>
    </source>
</evidence>
<proteinExistence type="predicted"/>
<evidence type="ECO:0000313" key="2">
    <source>
        <dbReference type="Proteomes" id="UP000001075"/>
    </source>
</evidence>
<reference evidence="2" key="1">
    <citation type="journal article" date="2011" name="Nat. Biotechnol.">
        <title>The genomic sequence of the Chinese hamster ovary (CHO)-K1 cell line.</title>
        <authorList>
            <person name="Xu X."/>
            <person name="Nagarajan H."/>
            <person name="Lewis N.E."/>
            <person name="Pan S."/>
            <person name="Cai Z."/>
            <person name="Liu X."/>
            <person name="Chen W."/>
            <person name="Xie M."/>
            <person name="Wang W."/>
            <person name="Hammond S."/>
            <person name="Andersen M.R."/>
            <person name="Neff N."/>
            <person name="Passarelli B."/>
            <person name="Koh W."/>
            <person name="Fan H.C."/>
            <person name="Wang J."/>
            <person name="Gui Y."/>
            <person name="Lee K.H."/>
            <person name="Betenbaugh M.J."/>
            <person name="Quake S.R."/>
            <person name="Famili I."/>
            <person name="Palsson B.O."/>
            <person name="Wang J."/>
        </authorList>
    </citation>
    <scope>NUCLEOTIDE SEQUENCE [LARGE SCALE GENOMIC DNA]</scope>
    <source>
        <strain evidence="2">CHO K1 cell line</strain>
    </source>
</reference>
<organism evidence="1 2">
    <name type="scientific">Cricetulus griseus</name>
    <name type="common">Chinese hamster</name>
    <name type="synonym">Cricetulus barabensis griseus</name>
    <dbReference type="NCBI Taxonomy" id="10029"/>
    <lineage>
        <taxon>Eukaryota</taxon>
        <taxon>Metazoa</taxon>
        <taxon>Chordata</taxon>
        <taxon>Craniata</taxon>
        <taxon>Vertebrata</taxon>
        <taxon>Euteleostomi</taxon>
        <taxon>Mammalia</taxon>
        <taxon>Eutheria</taxon>
        <taxon>Euarchontoglires</taxon>
        <taxon>Glires</taxon>
        <taxon>Rodentia</taxon>
        <taxon>Myomorpha</taxon>
        <taxon>Muroidea</taxon>
        <taxon>Cricetidae</taxon>
        <taxon>Cricetinae</taxon>
        <taxon>Cricetulus</taxon>
    </lineage>
</organism>
<name>G3IQ54_CRIGR</name>
<dbReference type="AlphaFoldDB" id="G3IQ54"/>
<gene>
    <name evidence="1" type="ORF">I79_026145</name>
</gene>
<dbReference type="InParanoid" id="G3IQ54"/>
<protein>
    <submittedName>
        <fullName evidence="1">Uncharacterized protein</fullName>
    </submittedName>
</protein>